<sequence length="480" mass="56503">MDAASEDNMLIDIKVSSSVGVLHGIVEPSLVGLVMDVISEDENEMKFAKSNIPSIAEEENEKYEKEDENEDESENMEAVGTKLDNIEMDDEEVTPYEEEEEEESVEDEEEEDEEEHVTTQLSGTSKIIDTESFFIVNEISPEVFRDRRAMIDKFKELVPEQAELRRRNRLLEYWVLRNSGKVTARMATLHKDENEEVLEQYYKEVLEDYKRQLDLVLEKKNELVNEMSYYNDKYKEYLLKDYEVFLGLINQERSTASGSVFTRTGRQLPEKTVQNLIYRQLNYRELLCTVRLNYIVKQHRYERIKSRIDKVENLGPGKSSIEYEELCLQQIAYRDKLDERDHEMEKLRNSIERFAYILSQYKEKAWGFDMDVKKMNIEMIRINVKTNAARKKVNNIHSLLARVRSQYNEKRHEAGLLVAQPVLLEMERTLKILEGLKDDIEAIKNNIRHLQRTVRHKDRSEKSVTTPVLEYKLASKPGRS</sequence>
<organism evidence="7 8">
    <name type="scientific">Cephus cinctus</name>
    <name type="common">Wheat stem sawfly</name>
    <dbReference type="NCBI Taxonomy" id="211228"/>
    <lineage>
        <taxon>Eukaryota</taxon>
        <taxon>Metazoa</taxon>
        <taxon>Ecdysozoa</taxon>
        <taxon>Arthropoda</taxon>
        <taxon>Hexapoda</taxon>
        <taxon>Insecta</taxon>
        <taxon>Pterygota</taxon>
        <taxon>Neoptera</taxon>
        <taxon>Endopterygota</taxon>
        <taxon>Hymenoptera</taxon>
        <taxon>Cephoidea</taxon>
        <taxon>Cephidae</taxon>
        <taxon>Cephus</taxon>
    </lineage>
</organism>
<dbReference type="Pfam" id="PF13870">
    <property type="entry name" value="CCDC113_CCDC96_CC"/>
    <property type="match status" value="1"/>
</dbReference>
<dbReference type="PANTHER" id="PTHR15654">
    <property type="entry name" value="COILED-COIL DOMAIN-CONTAINING PROTEIN 113-RELATED"/>
    <property type="match status" value="1"/>
</dbReference>
<evidence type="ECO:0000313" key="7">
    <source>
        <dbReference type="Proteomes" id="UP000694920"/>
    </source>
</evidence>
<dbReference type="PANTHER" id="PTHR15654:SF1">
    <property type="entry name" value="COILED-COIL DOMAIN-CONTAINING PROTEIN 96"/>
    <property type="match status" value="1"/>
</dbReference>
<feature type="coiled-coil region" evidence="4">
    <location>
        <begin position="426"/>
        <end position="453"/>
    </location>
</feature>
<dbReference type="GO" id="GO:0060271">
    <property type="term" value="P:cilium assembly"/>
    <property type="evidence" value="ECO:0007669"/>
    <property type="project" value="TreeGrafter"/>
</dbReference>
<feature type="domain" description="CCDC113/CCDC96 coiled-coil" evidence="6">
    <location>
        <begin position="283"/>
        <end position="454"/>
    </location>
</feature>
<evidence type="ECO:0000256" key="1">
    <source>
        <dbReference type="ARBA" id="ARBA00004138"/>
    </source>
</evidence>
<accession>A0AAJ7RP13</accession>
<evidence type="ECO:0000313" key="8">
    <source>
        <dbReference type="RefSeq" id="XP_024944040.1"/>
    </source>
</evidence>
<dbReference type="RefSeq" id="XP_024944040.1">
    <property type="nucleotide sequence ID" value="XM_025088272.1"/>
</dbReference>
<dbReference type="AlphaFoldDB" id="A0AAJ7RP13"/>
<feature type="region of interest" description="Disordered" evidence="5">
    <location>
        <begin position="49"/>
        <end position="123"/>
    </location>
</feature>
<evidence type="ECO:0000256" key="3">
    <source>
        <dbReference type="ARBA" id="ARBA00023273"/>
    </source>
</evidence>
<evidence type="ECO:0000256" key="2">
    <source>
        <dbReference type="ARBA" id="ARBA00023054"/>
    </source>
</evidence>
<comment type="subcellular location">
    <subcellularLocation>
        <location evidence="1">Cell projection</location>
        <location evidence="1">Cilium</location>
    </subcellularLocation>
</comment>
<dbReference type="InterPro" id="IPR051885">
    <property type="entry name" value="CC_CF"/>
</dbReference>
<dbReference type="KEGG" id="ccin:107271025"/>
<dbReference type="GeneID" id="107271025"/>
<dbReference type="Proteomes" id="UP000694920">
    <property type="component" value="Unplaced"/>
</dbReference>
<evidence type="ECO:0000256" key="4">
    <source>
        <dbReference type="SAM" id="Coils"/>
    </source>
</evidence>
<dbReference type="InterPro" id="IPR025254">
    <property type="entry name" value="CCDC113/CCDC96_CC"/>
</dbReference>
<proteinExistence type="predicted"/>
<keyword evidence="3" id="KW-0966">Cell projection</keyword>
<protein>
    <submittedName>
        <fullName evidence="8">Coiled-coil domain-containing protein 96-like</fullName>
    </submittedName>
</protein>
<evidence type="ECO:0000259" key="6">
    <source>
        <dbReference type="Pfam" id="PF13870"/>
    </source>
</evidence>
<evidence type="ECO:0000256" key="5">
    <source>
        <dbReference type="SAM" id="MobiDB-lite"/>
    </source>
</evidence>
<name>A0AAJ7RP13_CEPCN</name>
<dbReference type="GO" id="GO:0005930">
    <property type="term" value="C:axoneme"/>
    <property type="evidence" value="ECO:0007669"/>
    <property type="project" value="TreeGrafter"/>
</dbReference>
<gene>
    <name evidence="8" type="primary">LOC107271025</name>
</gene>
<dbReference type="GO" id="GO:0036064">
    <property type="term" value="C:ciliary basal body"/>
    <property type="evidence" value="ECO:0007669"/>
    <property type="project" value="TreeGrafter"/>
</dbReference>
<keyword evidence="7" id="KW-1185">Reference proteome</keyword>
<feature type="compositionally biased region" description="Acidic residues" evidence="5">
    <location>
        <begin position="86"/>
        <end position="115"/>
    </location>
</feature>
<keyword evidence="2 4" id="KW-0175">Coiled coil</keyword>
<feature type="compositionally biased region" description="Acidic residues" evidence="5">
    <location>
        <begin position="56"/>
        <end position="75"/>
    </location>
</feature>
<reference evidence="8" key="1">
    <citation type="submission" date="2025-08" db="UniProtKB">
        <authorList>
            <consortium name="RefSeq"/>
        </authorList>
    </citation>
    <scope>IDENTIFICATION</scope>
</reference>